<evidence type="ECO:0000256" key="1">
    <source>
        <dbReference type="ARBA" id="ARBA00001946"/>
    </source>
</evidence>
<dbReference type="Gene3D" id="1.50.10.160">
    <property type="match status" value="1"/>
</dbReference>
<evidence type="ECO:0000313" key="5">
    <source>
        <dbReference type="Proteomes" id="UP001085076"/>
    </source>
</evidence>
<dbReference type="GO" id="GO:0009507">
    <property type="term" value="C:chloroplast"/>
    <property type="evidence" value="ECO:0007669"/>
    <property type="project" value="TreeGrafter"/>
</dbReference>
<dbReference type="InterPro" id="IPR008930">
    <property type="entry name" value="Terpenoid_cyclase/PrenylTrfase"/>
</dbReference>
<keyword evidence="5" id="KW-1185">Reference proteome</keyword>
<keyword evidence="2" id="KW-0479">Metal-binding</keyword>
<organism evidence="4 5">
    <name type="scientific">Dioscorea zingiberensis</name>
    <dbReference type="NCBI Taxonomy" id="325984"/>
    <lineage>
        <taxon>Eukaryota</taxon>
        <taxon>Viridiplantae</taxon>
        <taxon>Streptophyta</taxon>
        <taxon>Embryophyta</taxon>
        <taxon>Tracheophyta</taxon>
        <taxon>Spermatophyta</taxon>
        <taxon>Magnoliopsida</taxon>
        <taxon>Liliopsida</taxon>
        <taxon>Dioscoreales</taxon>
        <taxon>Dioscoreaceae</taxon>
        <taxon>Dioscorea</taxon>
    </lineage>
</organism>
<dbReference type="InterPro" id="IPR050148">
    <property type="entry name" value="Terpene_synthase-like"/>
</dbReference>
<evidence type="ECO:0000256" key="3">
    <source>
        <dbReference type="ARBA" id="ARBA00022842"/>
    </source>
</evidence>
<reference evidence="4" key="1">
    <citation type="submission" date="2021-03" db="EMBL/GenBank/DDBJ databases">
        <authorList>
            <person name="Li Z."/>
            <person name="Yang C."/>
        </authorList>
    </citation>
    <scope>NUCLEOTIDE SEQUENCE</scope>
    <source>
        <strain evidence="4">Dzin_1.0</strain>
        <tissue evidence="4">Leaf</tissue>
    </source>
</reference>
<dbReference type="SUPFAM" id="SSF48239">
    <property type="entry name" value="Terpenoid cyclases/Protein prenyltransferases"/>
    <property type="match status" value="1"/>
</dbReference>
<keyword evidence="3" id="KW-0460">Magnesium</keyword>
<evidence type="ECO:0000313" key="4">
    <source>
        <dbReference type="EMBL" id="KAJ0970091.1"/>
    </source>
</evidence>
<dbReference type="EMBL" id="JAGGNH010000006">
    <property type="protein sequence ID" value="KAJ0970091.1"/>
    <property type="molecule type" value="Genomic_DNA"/>
</dbReference>
<proteinExistence type="predicted"/>
<dbReference type="OrthoDB" id="2343925at2759"/>
<comment type="caution">
    <text evidence="4">The sequence shown here is derived from an EMBL/GenBank/DDBJ whole genome shotgun (WGS) entry which is preliminary data.</text>
</comment>
<evidence type="ECO:0000256" key="2">
    <source>
        <dbReference type="ARBA" id="ARBA00022723"/>
    </source>
</evidence>
<dbReference type="GO" id="GO:0010333">
    <property type="term" value="F:terpene synthase activity"/>
    <property type="evidence" value="ECO:0007669"/>
    <property type="project" value="InterPro"/>
</dbReference>
<dbReference type="GO" id="GO:0000287">
    <property type="term" value="F:magnesium ion binding"/>
    <property type="evidence" value="ECO:0007669"/>
    <property type="project" value="TreeGrafter"/>
</dbReference>
<dbReference type="PANTHER" id="PTHR31739:SF4">
    <property type="entry name" value="ENT-COPALYL DIPHOSPHATE SYNTHASE, CHLOROPLASTIC"/>
    <property type="match status" value="1"/>
</dbReference>
<comment type="cofactor">
    <cofactor evidence="1">
        <name>Mg(2+)</name>
        <dbReference type="ChEBI" id="CHEBI:18420"/>
    </cofactor>
</comment>
<accession>A0A9D5CBJ5</accession>
<dbReference type="AlphaFoldDB" id="A0A9D5CBJ5"/>
<reference evidence="4" key="2">
    <citation type="journal article" date="2022" name="Hortic Res">
        <title>The genome of Dioscorea zingiberensis sheds light on the biosynthesis, origin and evolution of the medicinally important diosgenin saponins.</title>
        <authorList>
            <person name="Li Y."/>
            <person name="Tan C."/>
            <person name="Li Z."/>
            <person name="Guo J."/>
            <person name="Li S."/>
            <person name="Chen X."/>
            <person name="Wang C."/>
            <person name="Dai X."/>
            <person name="Yang H."/>
            <person name="Song W."/>
            <person name="Hou L."/>
            <person name="Xu J."/>
            <person name="Tong Z."/>
            <person name="Xu A."/>
            <person name="Yuan X."/>
            <person name="Wang W."/>
            <person name="Yang Q."/>
            <person name="Chen L."/>
            <person name="Sun Z."/>
            <person name="Wang K."/>
            <person name="Pan B."/>
            <person name="Chen J."/>
            <person name="Bao Y."/>
            <person name="Liu F."/>
            <person name="Qi X."/>
            <person name="Gang D.R."/>
            <person name="Wen J."/>
            <person name="Li J."/>
        </authorList>
    </citation>
    <scope>NUCLEOTIDE SEQUENCE</scope>
    <source>
        <strain evidence="4">Dzin_1.0</strain>
    </source>
</reference>
<sequence length="232" mass="25835">MEMALRVDGSRYINVIAKVCKIDGINGQEADTAEEWLVEENEDMEGAFEAEDTFEAEEAFEGNATEGLERNDEMECSCRLGTVRRGRCHISVAGSIHPEYNLGLFHNAMPITEWLDEFPELGDEYPSFEVSEGKQIREVVSEVKTMLSTMGDGEISISAYDTAWVALVQDIHGSGAPQFPSSLQWIVKNQLSDGSWGDEYIFSAHDRMINTLACVIALKSWSICTESCDRGK</sequence>
<name>A0A9D5CBJ5_9LILI</name>
<gene>
    <name evidence="4" type="ORF">J5N97_022968</name>
</gene>
<dbReference type="PANTHER" id="PTHR31739">
    <property type="entry name" value="ENT-COPALYL DIPHOSPHATE SYNTHASE, CHLOROPLASTIC"/>
    <property type="match status" value="1"/>
</dbReference>
<dbReference type="Proteomes" id="UP001085076">
    <property type="component" value="Miscellaneous, Linkage group lg06"/>
</dbReference>
<protein>
    <submittedName>
        <fullName evidence="4">Uncharacterized protein</fullName>
    </submittedName>
</protein>
<dbReference type="GO" id="GO:0009686">
    <property type="term" value="P:gibberellin biosynthetic process"/>
    <property type="evidence" value="ECO:0007669"/>
    <property type="project" value="TreeGrafter"/>
</dbReference>